<dbReference type="Proteomes" id="UP000546162">
    <property type="component" value="Unassembled WGS sequence"/>
</dbReference>
<dbReference type="RefSeq" id="WP_185044317.1">
    <property type="nucleotide sequence ID" value="NZ_BAABFG010000005.1"/>
</dbReference>
<dbReference type="AlphaFoldDB" id="A0A7W7MBJ8"/>
<keyword evidence="3" id="KW-1185">Reference proteome</keyword>
<name>A0A7W7MBJ8_9ACTN</name>
<comment type="caution">
    <text evidence="2">The sequence shown here is derived from an EMBL/GenBank/DDBJ whole genome shotgun (WGS) entry which is preliminary data.</text>
</comment>
<accession>A0A7W7MBJ8</accession>
<organism evidence="2 3">
    <name type="scientific">Actinoplanes octamycinicus</name>
    <dbReference type="NCBI Taxonomy" id="135948"/>
    <lineage>
        <taxon>Bacteria</taxon>
        <taxon>Bacillati</taxon>
        <taxon>Actinomycetota</taxon>
        <taxon>Actinomycetes</taxon>
        <taxon>Micromonosporales</taxon>
        <taxon>Micromonosporaceae</taxon>
        <taxon>Actinoplanes</taxon>
    </lineage>
</organism>
<dbReference type="EMBL" id="JACHNB010000001">
    <property type="protein sequence ID" value="MBB4744106.1"/>
    <property type="molecule type" value="Genomic_DNA"/>
</dbReference>
<evidence type="ECO:0000256" key="1">
    <source>
        <dbReference type="SAM" id="MobiDB-lite"/>
    </source>
</evidence>
<gene>
    <name evidence="2" type="ORF">BJY16_007565</name>
</gene>
<evidence type="ECO:0000313" key="3">
    <source>
        <dbReference type="Proteomes" id="UP000546162"/>
    </source>
</evidence>
<proteinExistence type="predicted"/>
<evidence type="ECO:0000313" key="2">
    <source>
        <dbReference type="EMBL" id="MBB4744106.1"/>
    </source>
</evidence>
<feature type="region of interest" description="Disordered" evidence="1">
    <location>
        <begin position="187"/>
        <end position="214"/>
    </location>
</feature>
<reference evidence="2 3" key="1">
    <citation type="submission" date="2020-08" db="EMBL/GenBank/DDBJ databases">
        <title>Sequencing the genomes of 1000 actinobacteria strains.</title>
        <authorList>
            <person name="Klenk H.-P."/>
        </authorList>
    </citation>
    <scope>NUCLEOTIDE SEQUENCE [LARGE SCALE GENOMIC DNA]</scope>
    <source>
        <strain evidence="2 3">DSM 45809</strain>
    </source>
</reference>
<protein>
    <submittedName>
        <fullName evidence="2">Uncharacterized protein</fullName>
    </submittedName>
</protein>
<sequence>MYNRQVEQNQEEQATAGWQAMLHLIAHVRNGGSPAVVAPTIMCRRDEVQYGALTVDAQIFCSADVEYSSSMFAAGGLLFTAATLAASAAVNANNRRKAEAAARPQWRPWGRFPAIITNQRLLVMTEQWSSYDYGALLMIEPHPDNYSAALHFEGANPIMVRGPWVPWATVVICAALFRQPWPPGYQPPPSVAGPVHTPSDLGRPELPAPPRSAG</sequence>